<organism evidence="2">
    <name type="scientific">marine sediment metagenome</name>
    <dbReference type="NCBI Taxonomy" id="412755"/>
    <lineage>
        <taxon>unclassified sequences</taxon>
        <taxon>metagenomes</taxon>
        <taxon>ecological metagenomes</taxon>
    </lineage>
</organism>
<feature type="non-terminal residue" evidence="2">
    <location>
        <position position="196"/>
    </location>
</feature>
<evidence type="ECO:0000313" key="2">
    <source>
        <dbReference type="EMBL" id="GAG88825.1"/>
    </source>
</evidence>
<dbReference type="GO" id="GO:0008289">
    <property type="term" value="F:lipid binding"/>
    <property type="evidence" value="ECO:0007669"/>
    <property type="project" value="UniProtKB-KW"/>
</dbReference>
<protein>
    <recommendedName>
        <fullName evidence="3">DegV family protein</fullName>
    </recommendedName>
</protein>
<dbReference type="InterPro" id="IPR003797">
    <property type="entry name" value="DegV"/>
</dbReference>
<evidence type="ECO:0000256" key="1">
    <source>
        <dbReference type="ARBA" id="ARBA00023121"/>
    </source>
</evidence>
<dbReference type="NCBIfam" id="TIGR00762">
    <property type="entry name" value="DegV"/>
    <property type="match status" value="1"/>
</dbReference>
<dbReference type="PANTHER" id="PTHR33434">
    <property type="entry name" value="DEGV DOMAIN-CONTAINING PROTEIN DR_1986-RELATED"/>
    <property type="match status" value="1"/>
</dbReference>
<comment type="caution">
    <text evidence="2">The sequence shown here is derived from an EMBL/GenBank/DDBJ whole genome shotgun (WGS) entry which is preliminary data.</text>
</comment>
<keyword evidence="1" id="KW-0446">Lipid-binding</keyword>
<evidence type="ECO:0008006" key="3">
    <source>
        <dbReference type="Google" id="ProtNLM"/>
    </source>
</evidence>
<name>X1B1K1_9ZZZZ</name>
<dbReference type="AlphaFoldDB" id="X1B1K1"/>
<dbReference type="PANTHER" id="PTHR33434:SF2">
    <property type="entry name" value="FATTY ACID-BINDING PROTEIN TM_1468"/>
    <property type="match status" value="1"/>
</dbReference>
<gene>
    <name evidence="2" type="ORF">S01H4_27005</name>
</gene>
<proteinExistence type="predicted"/>
<dbReference type="SUPFAM" id="SSF82549">
    <property type="entry name" value="DAK1/DegV-like"/>
    <property type="match status" value="1"/>
</dbReference>
<dbReference type="PROSITE" id="PS51482">
    <property type="entry name" value="DEGV"/>
    <property type="match status" value="1"/>
</dbReference>
<dbReference type="Gene3D" id="3.40.50.10440">
    <property type="entry name" value="Dihydroxyacetone kinase, domain 1"/>
    <property type="match status" value="1"/>
</dbReference>
<dbReference type="EMBL" id="BART01013113">
    <property type="protein sequence ID" value="GAG88825.1"/>
    <property type="molecule type" value="Genomic_DNA"/>
</dbReference>
<sequence>MPNINPPFEATGNIGEGDGTQQITNNHGYNRIEYHSVTLLLTFCGDNKTGHKQVSRIPQAYREASQQAKNILFITVSVKLSAVYNVAMTAKEQAKAELPQTSIEVLDSYTATATEGFIALAAARAAAAGKSLAEVIKAAEEMMEKASTVILLDTMRHVYRSGRIPKVASQAASILNIRPILTISSGAVRFIGAVRN</sequence>
<reference evidence="2" key="1">
    <citation type="journal article" date="2014" name="Front. Microbiol.">
        <title>High frequency of phylogenetically diverse reductive dehalogenase-homologous genes in deep subseafloor sedimentary metagenomes.</title>
        <authorList>
            <person name="Kawai M."/>
            <person name="Futagami T."/>
            <person name="Toyoda A."/>
            <person name="Takaki Y."/>
            <person name="Nishi S."/>
            <person name="Hori S."/>
            <person name="Arai W."/>
            <person name="Tsubouchi T."/>
            <person name="Morono Y."/>
            <person name="Uchiyama I."/>
            <person name="Ito T."/>
            <person name="Fujiyama A."/>
            <person name="Inagaki F."/>
            <person name="Takami H."/>
        </authorList>
    </citation>
    <scope>NUCLEOTIDE SEQUENCE</scope>
    <source>
        <strain evidence="2">Expedition CK06-06</strain>
    </source>
</reference>
<dbReference type="InterPro" id="IPR050270">
    <property type="entry name" value="DegV_domain_contain"/>
</dbReference>
<dbReference type="InterPro" id="IPR043168">
    <property type="entry name" value="DegV_C"/>
</dbReference>
<dbReference type="Pfam" id="PF02645">
    <property type="entry name" value="DegV"/>
    <property type="match status" value="1"/>
</dbReference>
<dbReference type="Gene3D" id="3.30.1180.10">
    <property type="match status" value="1"/>
</dbReference>
<accession>X1B1K1</accession>